<keyword evidence="2" id="KW-1185">Reference proteome</keyword>
<dbReference type="Gramene" id="TVU05362">
    <property type="protein sequence ID" value="TVU05362"/>
    <property type="gene ID" value="EJB05_48521"/>
</dbReference>
<evidence type="ECO:0008006" key="3">
    <source>
        <dbReference type="Google" id="ProtNLM"/>
    </source>
</evidence>
<evidence type="ECO:0000313" key="2">
    <source>
        <dbReference type="Proteomes" id="UP000324897"/>
    </source>
</evidence>
<reference evidence="1 2" key="1">
    <citation type="journal article" date="2019" name="Sci. Rep.">
        <title>A high-quality genome of Eragrostis curvula grass provides insights into Poaceae evolution and supports new strategies to enhance forage quality.</title>
        <authorList>
            <person name="Carballo J."/>
            <person name="Santos B.A.C.M."/>
            <person name="Zappacosta D."/>
            <person name="Garbus I."/>
            <person name="Selva J.P."/>
            <person name="Gallo C.A."/>
            <person name="Diaz A."/>
            <person name="Albertini E."/>
            <person name="Caccamo M."/>
            <person name="Echenique V."/>
        </authorList>
    </citation>
    <scope>NUCLEOTIDE SEQUENCE [LARGE SCALE GENOMIC DNA]</scope>
    <source>
        <strain evidence="2">cv. Victoria</strain>
        <tissue evidence="1">Leaf</tissue>
    </source>
</reference>
<evidence type="ECO:0000313" key="1">
    <source>
        <dbReference type="EMBL" id="TVU05362.1"/>
    </source>
</evidence>
<dbReference type="EMBL" id="RWGY01000051">
    <property type="protein sequence ID" value="TVU05362.1"/>
    <property type="molecule type" value="Genomic_DNA"/>
</dbReference>
<name>A0A5J9T225_9POAL</name>
<comment type="caution">
    <text evidence="1">The sequence shown here is derived from an EMBL/GenBank/DDBJ whole genome shotgun (WGS) entry which is preliminary data.</text>
</comment>
<organism evidence="1 2">
    <name type="scientific">Eragrostis curvula</name>
    <name type="common">weeping love grass</name>
    <dbReference type="NCBI Taxonomy" id="38414"/>
    <lineage>
        <taxon>Eukaryota</taxon>
        <taxon>Viridiplantae</taxon>
        <taxon>Streptophyta</taxon>
        <taxon>Embryophyta</taxon>
        <taxon>Tracheophyta</taxon>
        <taxon>Spermatophyta</taxon>
        <taxon>Magnoliopsida</taxon>
        <taxon>Liliopsida</taxon>
        <taxon>Poales</taxon>
        <taxon>Poaceae</taxon>
        <taxon>PACMAD clade</taxon>
        <taxon>Chloridoideae</taxon>
        <taxon>Eragrostideae</taxon>
        <taxon>Eragrostidinae</taxon>
        <taxon>Eragrostis</taxon>
    </lineage>
</organism>
<dbReference type="Proteomes" id="UP000324897">
    <property type="component" value="Unassembled WGS sequence"/>
</dbReference>
<sequence length="165" mass="18594">MPVEVGRDCDHNRCHLTEVHGRLGLAVSTDQNPALAKLEVWVLGEGSERHRWSRRYRVQIEGVEQQLAWPHFTHGEYILTTDTRQPTHRHGGLTKMFGHKLHDEGTPPVSREVRSVRIRDTGTAVASIATNSFLHGTYHGAAELLQALKRTPTAVRRAAVQLMKQ</sequence>
<gene>
    <name evidence="1" type="ORF">EJB05_48521</name>
</gene>
<accession>A0A5J9T225</accession>
<protein>
    <recommendedName>
        <fullName evidence="3">F-box associated domain-containing protein</fullName>
    </recommendedName>
</protein>
<dbReference type="AlphaFoldDB" id="A0A5J9T225"/>
<proteinExistence type="predicted"/>